<dbReference type="EMBL" id="CP073346">
    <property type="protein sequence ID" value="UTW09273.1"/>
    <property type="molecule type" value="Genomic_DNA"/>
</dbReference>
<evidence type="ECO:0000313" key="1">
    <source>
        <dbReference type="EMBL" id="UTW09273.1"/>
    </source>
</evidence>
<dbReference type="Gene3D" id="3.30.1330.60">
    <property type="entry name" value="OmpA-like domain"/>
    <property type="match status" value="1"/>
</dbReference>
<keyword evidence="2" id="KW-1185">Reference proteome</keyword>
<dbReference type="Proteomes" id="UP001059672">
    <property type="component" value="Chromosome"/>
</dbReference>
<accession>A0ABY5HCF1</accession>
<reference evidence="1" key="1">
    <citation type="submission" date="2021-04" db="EMBL/GenBank/DDBJ databases">
        <title>Oceanospirillales bacteria with DddD are important DMSP degraders in coastal seawater.</title>
        <authorList>
            <person name="Liu J."/>
        </authorList>
    </citation>
    <scope>NUCLEOTIDE SEQUENCE</scope>
    <source>
        <strain evidence="1">D13-4</strain>
    </source>
</reference>
<organism evidence="1 2">
    <name type="scientific">Pseudomonas benzenivorans</name>
    <dbReference type="NCBI Taxonomy" id="556533"/>
    <lineage>
        <taxon>Bacteria</taxon>
        <taxon>Pseudomonadati</taxon>
        <taxon>Pseudomonadota</taxon>
        <taxon>Gammaproteobacteria</taxon>
        <taxon>Pseudomonadales</taxon>
        <taxon>Pseudomonadaceae</taxon>
        <taxon>Pseudomonas</taxon>
    </lineage>
</organism>
<proteinExistence type="predicted"/>
<sequence length="965" mass="105129">MHKGLKRAAGALLIAALFYGLLGYLILPGVALRIANQQLMHYSNQPASLERLQFDPVRLELSLWGLRVGEADPAPLAFERLSADLELDSLWGGALHLARVELEKPHAEVRFDRQGRLNLSQLFKLPEPTPPEEPQASSEPFALRIDALHLSGGNFRFQDLRPSEPVEVLYDNLNLELRNLSTLAEEQAELTLSANAPRGGNIEWRGQLSLVPLSSSGHLQLRDARLADIWPYVRDALPLVLEQGRLSLASDYRLSLADGLQLNLENAQASVAPLALKAADGRALVKLARLDIADTRVDLGKRQLRIGTLRSQKLETWAAREADGQLDWLKLLAPDAGSAAKAAPAQQTPGKAWQVLLADAQLRDYRVHLADRVPQPAVELMLGPLDLDLKDFDSRGTAPFNLRLDTGVGGKGRLKAEGQVQLSPTAAELQISSRDIDLRPAQAYLSPLLRLELRSGQLASDLKLVLNGTAPLAFAVTGSAQVNGLHSLDTLKERDFVRWQRLELDGLDYRHGERLSIGQVKLQQPYGRFIVNEDLTTNLNDLMITQPKPTAAQNSARSSDTQGKPLAIRIGEITIAEGSANFADFSLTPNFATAIQQLNGRIGTLDSRSAAPASVAISGKVDRYAPVSINGSLNPFNPLDSLDITSQFKQVELTTLTPYSGKFAGYRIRKGRLNLDLHYRIDKGQLKAENNVVVEQLQLGEQVDSPSAVDLPVRLAVALLKDSDGRIAIQLPVQGNLNSPDFDVMPIVWKTLRGLVARAVQAPFKFLGGLVTTGSQQDLSSVPFAPGSATLDTAATAGLDTLASALQQRPTLRLEVEGLSAPGSDGPPLAEQRLHRAYQSAYQKLLQGRGETVPDDPAQLQVPEDEKRALLEGIYRSRLKQQPPAEWAQLDEAQRAAKLAEAVLQSWSQSKLLLRQLGQERAASIKAYLVDQGGLAQERIYLLDVGLGDPGADGRVATPLHLDSE</sequence>
<gene>
    <name evidence="1" type="ORF">KDW96_08230</name>
</gene>
<dbReference type="PANTHER" id="PTHR30441:SF8">
    <property type="entry name" value="DUF748 DOMAIN-CONTAINING PROTEIN"/>
    <property type="match status" value="1"/>
</dbReference>
<dbReference type="InterPro" id="IPR008023">
    <property type="entry name" value="DUF748"/>
</dbReference>
<name>A0ABY5HCF1_9PSED</name>
<protein>
    <submittedName>
        <fullName evidence="1">DUF748 domain-containing protein</fullName>
    </submittedName>
</protein>
<evidence type="ECO:0000313" key="2">
    <source>
        <dbReference type="Proteomes" id="UP001059672"/>
    </source>
</evidence>
<dbReference type="PANTHER" id="PTHR30441">
    <property type="entry name" value="DUF748 DOMAIN-CONTAINING PROTEIN"/>
    <property type="match status" value="1"/>
</dbReference>
<dbReference type="Pfam" id="PF05359">
    <property type="entry name" value="DUF748"/>
    <property type="match status" value="1"/>
</dbReference>
<dbReference type="InterPro" id="IPR052894">
    <property type="entry name" value="AsmA-related"/>
</dbReference>
<dbReference type="InterPro" id="IPR036737">
    <property type="entry name" value="OmpA-like_sf"/>
</dbReference>
<dbReference type="RefSeq" id="WP_255839943.1">
    <property type="nucleotide sequence ID" value="NZ_CP073346.1"/>
</dbReference>